<keyword evidence="11" id="KW-1185">Reference proteome</keyword>
<sequence>MKKLTMLGATTVAGTLLFTGLGTAHADQVINDANVKKYAEQTIGSKYNNAGKITAGNIEDKGDYYTLGFGTEKDNGIASAKVYKDGRVVGNNPQEPTKSIVYAKAQNQPTQNNNQSEKATNNTVNTQQNEQQTQATNSNATTQNNTQDQAKALPETGQSNTTFVTTLAAILLAVGSLLTFRRVSKNQ</sequence>
<proteinExistence type="predicted"/>
<evidence type="ECO:0000256" key="6">
    <source>
        <dbReference type="SAM" id="MobiDB-lite"/>
    </source>
</evidence>
<evidence type="ECO:0000256" key="2">
    <source>
        <dbReference type="ARBA" id="ARBA00022512"/>
    </source>
</evidence>
<dbReference type="Proteomes" id="UP001170310">
    <property type="component" value="Unassembled WGS sequence"/>
</dbReference>
<feature type="region of interest" description="Disordered" evidence="6">
    <location>
        <begin position="107"/>
        <end position="150"/>
    </location>
</feature>
<comment type="subcellular location">
    <subcellularLocation>
        <location evidence="1">Secreted</location>
        <location evidence="1">Cell wall</location>
        <topology evidence="1">Peptidoglycan-anchor</topology>
    </subcellularLocation>
</comment>
<comment type="caution">
    <text evidence="10">The sequence shown here is derived from an EMBL/GenBank/DDBJ whole genome shotgun (WGS) entry which is preliminary data.</text>
</comment>
<evidence type="ECO:0000256" key="4">
    <source>
        <dbReference type="ARBA" id="ARBA00022729"/>
    </source>
</evidence>
<feature type="signal peptide" evidence="8">
    <location>
        <begin position="1"/>
        <end position="26"/>
    </location>
</feature>
<evidence type="ECO:0000256" key="7">
    <source>
        <dbReference type="SAM" id="Phobius"/>
    </source>
</evidence>
<dbReference type="NCBIfam" id="TIGR01167">
    <property type="entry name" value="LPXTG_anchor"/>
    <property type="match status" value="1"/>
</dbReference>
<evidence type="ECO:0000259" key="9">
    <source>
        <dbReference type="PROSITE" id="PS50847"/>
    </source>
</evidence>
<keyword evidence="5" id="KW-0572">Peptidoglycan-anchor</keyword>
<dbReference type="PROSITE" id="PS50847">
    <property type="entry name" value="GRAM_POS_ANCHORING"/>
    <property type="match status" value="1"/>
</dbReference>
<dbReference type="AlphaFoldDB" id="A0AAW7YN88"/>
<keyword evidence="2" id="KW-0134">Cell wall</keyword>
<evidence type="ECO:0000256" key="5">
    <source>
        <dbReference type="ARBA" id="ARBA00023088"/>
    </source>
</evidence>
<reference evidence="10" key="1">
    <citation type="submission" date="2023-07" db="EMBL/GenBank/DDBJ databases">
        <title>Genome content predicts the carbon catabolic preferences of heterotrophic bacteria.</title>
        <authorList>
            <person name="Gralka M."/>
        </authorList>
    </citation>
    <scope>NUCLEOTIDE SEQUENCE</scope>
    <source>
        <strain evidence="10">E2R20</strain>
    </source>
</reference>
<keyword evidence="4 8" id="KW-0732">Signal</keyword>
<evidence type="ECO:0000256" key="1">
    <source>
        <dbReference type="ARBA" id="ARBA00004168"/>
    </source>
</evidence>
<feature type="domain" description="Gram-positive cocci surface proteins LPxTG" evidence="9">
    <location>
        <begin position="153"/>
        <end position="187"/>
    </location>
</feature>
<organism evidence="10 11">
    <name type="scientific">Staphylococcus pasteuri_A</name>
    <dbReference type="NCBI Taxonomy" id="3062664"/>
    <lineage>
        <taxon>Bacteria</taxon>
        <taxon>Bacillati</taxon>
        <taxon>Bacillota</taxon>
        <taxon>Bacilli</taxon>
        <taxon>Bacillales</taxon>
        <taxon>Staphylococcaceae</taxon>
        <taxon>Staphylococcus</taxon>
    </lineage>
</organism>
<evidence type="ECO:0000313" key="11">
    <source>
        <dbReference type="Proteomes" id="UP001170310"/>
    </source>
</evidence>
<accession>A0AAW7YN88</accession>
<protein>
    <submittedName>
        <fullName evidence="10">LPXTG cell wall anchor domain-containing protein</fullName>
    </submittedName>
</protein>
<feature type="chain" id="PRO_5043476915" evidence="8">
    <location>
        <begin position="27"/>
        <end position="187"/>
    </location>
</feature>
<keyword evidence="7" id="KW-0812">Transmembrane</keyword>
<name>A0AAW7YN88_9STAP</name>
<gene>
    <name evidence="10" type="ORF">Q4528_05885</name>
</gene>
<dbReference type="Pfam" id="PF00746">
    <property type="entry name" value="Gram_pos_anchor"/>
    <property type="match status" value="1"/>
</dbReference>
<dbReference type="EMBL" id="JAUOQO010000004">
    <property type="protein sequence ID" value="MDO6573685.1"/>
    <property type="molecule type" value="Genomic_DNA"/>
</dbReference>
<evidence type="ECO:0000256" key="8">
    <source>
        <dbReference type="SAM" id="SignalP"/>
    </source>
</evidence>
<feature type="compositionally biased region" description="Polar residues" evidence="6">
    <location>
        <begin position="107"/>
        <end position="118"/>
    </location>
</feature>
<feature type="compositionally biased region" description="Low complexity" evidence="6">
    <location>
        <begin position="119"/>
        <end position="150"/>
    </location>
</feature>
<keyword evidence="7" id="KW-0472">Membrane</keyword>
<keyword evidence="3" id="KW-0964">Secreted</keyword>
<dbReference type="RefSeq" id="WP_038978326.1">
    <property type="nucleotide sequence ID" value="NZ_JAUOQO010000004.1"/>
</dbReference>
<dbReference type="InterPro" id="IPR019931">
    <property type="entry name" value="LPXTG_anchor"/>
</dbReference>
<keyword evidence="7" id="KW-1133">Transmembrane helix</keyword>
<evidence type="ECO:0000313" key="10">
    <source>
        <dbReference type="EMBL" id="MDO6573685.1"/>
    </source>
</evidence>
<feature type="transmembrane region" description="Helical" evidence="7">
    <location>
        <begin position="161"/>
        <end position="180"/>
    </location>
</feature>
<evidence type="ECO:0000256" key="3">
    <source>
        <dbReference type="ARBA" id="ARBA00022525"/>
    </source>
</evidence>